<organism evidence="2 3">
    <name type="scientific">Mycena pura</name>
    <dbReference type="NCBI Taxonomy" id="153505"/>
    <lineage>
        <taxon>Eukaryota</taxon>
        <taxon>Fungi</taxon>
        <taxon>Dikarya</taxon>
        <taxon>Basidiomycota</taxon>
        <taxon>Agaricomycotina</taxon>
        <taxon>Agaricomycetes</taxon>
        <taxon>Agaricomycetidae</taxon>
        <taxon>Agaricales</taxon>
        <taxon>Marasmiineae</taxon>
        <taxon>Mycenaceae</taxon>
        <taxon>Mycena</taxon>
    </lineage>
</organism>
<feature type="region of interest" description="Disordered" evidence="1">
    <location>
        <begin position="157"/>
        <end position="181"/>
    </location>
</feature>
<evidence type="ECO:0000313" key="2">
    <source>
        <dbReference type="EMBL" id="KAJ7194106.1"/>
    </source>
</evidence>
<evidence type="ECO:0000313" key="3">
    <source>
        <dbReference type="Proteomes" id="UP001219525"/>
    </source>
</evidence>
<sequence>MARPMLEDQEEYQCTQPGKMHGRNLGNGCDDSERVSLRNNQTRSTCVISRLLAAALQWPGAPMTRVASGSVSCLVHMVYIGPAMHLLQHLARPTHHWAEGRWWRWTSYGLSTIGGTRGQKLTMARPPPDAPRGDTDDGAHVILVDDRVRRPERVNDGAHELHSPGGLRYAHLPPAPGGGKRCTRVVERHRLRARVLQRFCAREPPGGDGADGWAMATDPQAARTRQPAAREHGGLLRLKDGMPERSLCLLEGPGGNGKGDRQFESACCNQNISALIQRDNDNSGL</sequence>
<dbReference type="Proteomes" id="UP001219525">
    <property type="component" value="Unassembled WGS sequence"/>
</dbReference>
<feature type="region of interest" description="Disordered" evidence="1">
    <location>
        <begin position="118"/>
        <end position="138"/>
    </location>
</feature>
<proteinExistence type="predicted"/>
<gene>
    <name evidence="2" type="ORF">GGX14DRAFT_404890</name>
</gene>
<name>A0AAD6UUU9_9AGAR</name>
<reference evidence="2" key="1">
    <citation type="submission" date="2023-03" db="EMBL/GenBank/DDBJ databases">
        <title>Massive genome expansion in bonnet fungi (Mycena s.s.) driven by repeated elements and novel gene families across ecological guilds.</title>
        <authorList>
            <consortium name="Lawrence Berkeley National Laboratory"/>
            <person name="Harder C.B."/>
            <person name="Miyauchi S."/>
            <person name="Viragh M."/>
            <person name="Kuo A."/>
            <person name="Thoen E."/>
            <person name="Andreopoulos B."/>
            <person name="Lu D."/>
            <person name="Skrede I."/>
            <person name="Drula E."/>
            <person name="Henrissat B."/>
            <person name="Morin E."/>
            <person name="Kohler A."/>
            <person name="Barry K."/>
            <person name="LaButti K."/>
            <person name="Morin E."/>
            <person name="Salamov A."/>
            <person name="Lipzen A."/>
            <person name="Mereny Z."/>
            <person name="Hegedus B."/>
            <person name="Baldrian P."/>
            <person name="Stursova M."/>
            <person name="Weitz H."/>
            <person name="Taylor A."/>
            <person name="Grigoriev I.V."/>
            <person name="Nagy L.G."/>
            <person name="Martin F."/>
            <person name="Kauserud H."/>
        </authorList>
    </citation>
    <scope>NUCLEOTIDE SEQUENCE</scope>
    <source>
        <strain evidence="2">9144</strain>
    </source>
</reference>
<accession>A0AAD6UUU9</accession>
<protein>
    <submittedName>
        <fullName evidence="2">Uncharacterized protein</fullName>
    </submittedName>
</protein>
<feature type="region of interest" description="Disordered" evidence="1">
    <location>
        <begin position="1"/>
        <end position="27"/>
    </location>
</feature>
<dbReference type="AlphaFoldDB" id="A0AAD6UUU9"/>
<comment type="caution">
    <text evidence="2">The sequence shown here is derived from an EMBL/GenBank/DDBJ whole genome shotgun (WGS) entry which is preliminary data.</text>
</comment>
<dbReference type="EMBL" id="JARJCW010000101">
    <property type="protein sequence ID" value="KAJ7194106.1"/>
    <property type="molecule type" value="Genomic_DNA"/>
</dbReference>
<evidence type="ECO:0000256" key="1">
    <source>
        <dbReference type="SAM" id="MobiDB-lite"/>
    </source>
</evidence>
<keyword evidence="3" id="KW-1185">Reference proteome</keyword>